<dbReference type="GeneID" id="30170533"/>
<dbReference type="EMBL" id="KV700115">
    <property type="protein sequence ID" value="OCF51450.1"/>
    <property type="molecule type" value="Genomic_DNA"/>
</dbReference>
<organism evidence="2">
    <name type="scientific">Kwoniella pini CBS 10737</name>
    <dbReference type="NCBI Taxonomy" id="1296096"/>
    <lineage>
        <taxon>Eukaryota</taxon>
        <taxon>Fungi</taxon>
        <taxon>Dikarya</taxon>
        <taxon>Basidiomycota</taxon>
        <taxon>Agaricomycotina</taxon>
        <taxon>Tremellomycetes</taxon>
        <taxon>Tremellales</taxon>
        <taxon>Cryptococcaceae</taxon>
        <taxon>Kwoniella</taxon>
    </lineage>
</organism>
<reference evidence="3" key="2">
    <citation type="submission" date="2013-07" db="EMBL/GenBank/DDBJ databases">
        <authorList>
            <consortium name="The Broad Institute Genome Sequencing Platform"/>
            <person name="Cuomo C."/>
            <person name="Litvintseva A."/>
            <person name="Chen Y."/>
            <person name="Heitman J."/>
            <person name="Sun S."/>
            <person name="Springer D."/>
            <person name="Dromer F."/>
            <person name="Young S.K."/>
            <person name="Zeng Q."/>
            <person name="Gargeya S."/>
            <person name="Fitzgerald M."/>
            <person name="Abouelleil A."/>
            <person name="Alvarado L."/>
            <person name="Berlin A.M."/>
            <person name="Chapman S.B."/>
            <person name="Dewar J."/>
            <person name="Goldberg J."/>
            <person name="Griggs A."/>
            <person name="Gujja S."/>
            <person name="Hansen M."/>
            <person name="Howarth C."/>
            <person name="Imamovic A."/>
            <person name="Larimer J."/>
            <person name="McCowan C."/>
            <person name="Murphy C."/>
            <person name="Pearson M."/>
            <person name="Priest M."/>
            <person name="Roberts A."/>
            <person name="Saif S."/>
            <person name="Shea T."/>
            <person name="Sykes S."/>
            <person name="Wortman J."/>
            <person name="Nusbaum C."/>
            <person name="Birren B."/>
        </authorList>
    </citation>
    <scope>NUCLEOTIDE SEQUENCE</scope>
    <source>
        <strain evidence="3">CBS 10737</strain>
    </source>
</reference>
<dbReference type="Proteomes" id="UP000094020">
    <property type="component" value="Chromosome 6"/>
</dbReference>
<proteinExistence type="predicted"/>
<dbReference type="KEGG" id="kpin:30170533"/>
<reference evidence="2" key="3">
    <citation type="submission" date="2016-07" db="EMBL/GenBank/DDBJ databases">
        <title>Evolution of pathogenesis and genome organization in the Tremellales.</title>
        <authorList>
            <person name="Cuomo C."/>
            <person name="Litvintseva A."/>
            <person name="Heitman J."/>
            <person name="Chen Y."/>
            <person name="Sun S."/>
            <person name="Springer D."/>
            <person name="Dromer F."/>
            <person name="Young S."/>
            <person name="Zeng Q."/>
            <person name="Chapman S."/>
            <person name="Gujja S."/>
            <person name="Saif S."/>
            <person name="Birren B."/>
        </authorList>
    </citation>
    <scope>NUCLEOTIDE SEQUENCE</scope>
    <source>
        <strain evidence="2">CBS 10737</strain>
    </source>
</reference>
<sequence length="159" mass="17987">MCCGRRNAKIDHPPANVDPPPPVHQYDYGDMPSPALPPGYTFDPYNSSLKPDEVYLVGKFLSQIVNASTRPQSRNPFIPMLIISSLIFPEWVPDQIRLGVHFALPPDLLKNDGVPLILQCPVEFAEQLRERQIQEPNPAERDILYFGWGPMRHPTSSGW</sequence>
<name>A0A1B9I7C1_9TREE</name>
<dbReference type="RefSeq" id="XP_019012669.1">
    <property type="nucleotide sequence ID" value="XM_019153929.1"/>
</dbReference>
<evidence type="ECO:0000313" key="2">
    <source>
        <dbReference type="EMBL" id="OCF51450.1"/>
    </source>
</evidence>
<protein>
    <submittedName>
        <fullName evidence="2">Uncharacterized protein</fullName>
    </submittedName>
</protein>
<keyword evidence="4" id="KW-1185">Reference proteome</keyword>
<evidence type="ECO:0000313" key="3">
    <source>
        <dbReference type="EMBL" id="WWC70678.1"/>
    </source>
</evidence>
<reference evidence="3" key="4">
    <citation type="submission" date="2024-02" db="EMBL/GenBank/DDBJ databases">
        <title>Comparative genomics of Cryptococcus and Kwoniella reveals pathogenesis evolution and contrasting modes of karyotype evolution via chromosome fusion or intercentromeric recombination.</title>
        <authorList>
            <person name="Coelho M.A."/>
            <person name="David-Palma M."/>
            <person name="Shea T."/>
            <person name="Bowers K."/>
            <person name="McGinley-Smith S."/>
            <person name="Mohammad A.W."/>
            <person name="Gnirke A."/>
            <person name="Yurkov A.M."/>
            <person name="Nowrousian M."/>
            <person name="Sun S."/>
            <person name="Cuomo C.A."/>
            <person name="Heitman J."/>
        </authorList>
    </citation>
    <scope>NUCLEOTIDE SEQUENCE</scope>
    <source>
        <strain evidence="3">CBS 10737</strain>
    </source>
</reference>
<evidence type="ECO:0000256" key="1">
    <source>
        <dbReference type="SAM" id="MobiDB-lite"/>
    </source>
</evidence>
<feature type="region of interest" description="Disordered" evidence="1">
    <location>
        <begin position="1"/>
        <end position="21"/>
    </location>
</feature>
<gene>
    <name evidence="2" type="ORF">I206_02164</name>
    <name evidence="3" type="ORF">I206_104629</name>
</gene>
<reference evidence="2" key="1">
    <citation type="submission" date="2013-07" db="EMBL/GenBank/DDBJ databases">
        <title>The Genome Sequence of Cryptococcus pinus CBS10737.</title>
        <authorList>
            <consortium name="The Broad Institute Genome Sequencing Platform"/>
            <person name="Cuomo C."/>
            <person name="Litvintseva A."/>
            <person name="Chen Y."/>
            <person name="Heitman J."/>
            <person name="Sun S."/>
            <person name="Springer D."/>
            <person name="Dromer F."/>
            <person name="Young S.K."/>
            <person name="Zeng Q."/>
            <person name="Gargeya S."/>
            <person name="Fitzgerald M."/>
            <person name="Abouelleil A."/>
            <person name="Alvarado L."/>
            <person name="Berlin A.M."/>
            <person name="Chapman S.B."/>
            <person name="Dewar J."/>
            <person name="Goldberg J."/>
            <person name="Griggs A."/>
            <person name="Gujja S."/>
            <person name="Hansen M."/>
            <person name="Howarth C."/>
            <person name="Imamovic A."/>
            <person name="Larimer J."/>
            <person name="McCowan C."/>
            <person name="Murphy C."/>
            <person name="Pearson M."/>
            <person name="Priest M."/>
            <person name="Roberts A."/>
            <person name="Saif S."/>
            <person name="Shea T."/>
            <person name="Sykes S."/>
            <person name="Wortman J."/>
            <person name="Nusbaum C."/>
            <person name="Birren B."/>
        </authorList>
    </citation>
    <scope>NUCLEOTIDE SEQUENCE [LARGE SCALE GENOMIC DNA]</scope>
    <source>
        <strain evidence="2">CBS 10737</strain>
    </source>
</reference>
<dbReference type="OrthoDB" id="2563608at2759"/>
<accession>A0A1B9I7C1</accession>
<evidence type="ECO:0000313" key="4">
    <source>
        <dbReference type="Proteomes" id="UP000094020"/>
    </source>
</evidence>
<dbReference type="EMBL" id="CP144524">
    <property type="protein sequence ID" value="WWC70678.1"/>
    <property type="molecule type" value="Genomic_DNA"/>
</dbReference>
<dbReference type="AlphaFoldDB" id="A0A1B9I7C1"/>